<gene>
    <name evidence="3" type="ORF">A4X13_0g9336</name>
</gene>
<evidence type="ECO:0000313" key="3">
    <source>
        <dbReference type="EMBL" id="KAE8235905.1"/>
    </source>
</evidence>
<accession>A0A8T8SAD7</accession>
<dbReference type="AlphaFoldDB" id="A0A8T8SAD7"/>
<keyword evidence="2" id="KW-0067">ATP-binding</keyword>
<organism evidence="3 4">
    <name type="scientific">Tilletia indica</name>
    <dbReference type="NCBI Taxonomy" id="43049"/>
    <lineage>
        <taxon>Eukaryota</taxon>
        <taxon>Fungi</taxon>
        <taxon>Dikarya</taxon>
        <taxon>Basidiomycota</taxon>
        <taxon>Ustilaginomycotina</taxon>
        <taxon>Exobasidiomycetes</taxon>
        <taxon>Tilletiales</taxon>
        <taxon>Tilletiaceae</taxon>
        <taxon>Tilletia</taxon>
    </lineage>
</organism>
<keyword evidence="4" id="KW-1185">Reference proteome</keyword>
<dbReference type="Gene3D" id="3.30.420.40">
    <property type="match status" value="2"/>
</dbReference>
<dbReference type="GO" id="GO:0140662">
    <property type="term" value="F:ATP-dependent protein folding chaperone"/>
    <property type="evidence" value="ECO:0007669"/>
    <property type="project" value="InterPro"/>
</dbReference>
<evidence type="ECO:0000313" key="4">
    <source>
        <dbReference type="Proteomes" id="UP000077521"/>
    </source>
</evidence>
<reference evidence="3" key="2">
    <citation type="journal article" date="2019" name="IMA Fungus">
        <title>Genome sequencing and comparison of five Tilletia species to identify candidate genes for the detection of regulated species infecting wheat.</title>
        <authorList>
            <person name="Nguyen H.D.T."/>
            <person name="Sultana T."/>
            <person name="Kesanakurti P."/>
            <person name="Hambleton S."/>
        </authorList>
    </citation>
    <scope>NUCLEOTIDE SEQUENCE</scope>
    <source>
        <strain evidence="3">DAOMC 236416</strain>
    </source>
</reference>
<dbReference type="Proteomes" id="UP000077521">
    <property type="component" value="Unassembled WGS sequence"/>
</dbReference>
<comment type="caution">
    <text evidence="3">The sequence shown here is derived from an EMBL/GenBank/DDBJ whole genome shotgun (WGS) entry which is preliminary data.</text>
</comment>
<dbReference type="GO" id="GO:0005524">
    <property type="term" value="F:ATP binding"/>
    <property type="evidence" value="ECO:0007669"/>
    <property type="project" value="UniProtKB-KW"/>
</dbReference>
<proteinExistence type="predicted"/>
<dbReference type="Pfam" id="PF00012">
    <property type="entry name" value="HSP70"/>
    <property type="match status" value="2"/>
</dbReference>
<dbReference type="SUPFAM" id="SSF53067">
    <property type="entry name" value="Actin-like ATPase domain"/>
    <property type="match status" value="1"/>
</dbReference>
<dbReference type="EMBL" id="LWDF02002502">
    <property type="protein sequence ID" value="KAE8235905.1"/>
    <property type="molecule type" value="Genomic_DNA"/>
</dbReference>
<dbReference type="PANTHER" id="PTHR19375">
    <property type="entry name" value="HEAT SHOCK PROTEIN 70KDA"/>
    <property type="match status" value="1"/>
</dbReference>
<dbReference type="Gene3D" id="2.60.34.10">
    <property type="entry name" value="Substrate Binding Domain Of DNAk, Chain A, domain 1"/>
    <property type="match status" value="1"/>
</dbReference>
<feature type="non-terminal residue" evidence="3">
    <location>
        <position position="160"/>
    </location>
</feature>
<name>A0A8T8SAD7_9BASI</name>
<dbReference type="InterPro" id="IPR029047">
    <property type="entry name" value="HSP70_peptide-bd_sf"/>
</dbReference>
<reference evidence="3" key="1">
    <citation type="submission" date="2016-04" db="EMBL/GenBank/DDBJ databases">
        <authorList>
            <person name="Nguyen H.D."/>
            <person name="Samba Siva P."/>
            <person name="Cullis J."/>
            <person name="Levesque C.A."/>
            <person name="Hambleton S."/>
        </authorList>
    </citation>
    <scope>NUCLEOTIDE SEQUENCE</scope>
    <source>
        <strain evidence="3">DAOMC 236416</strain>
    </source>
</reference>
<dbReference type="SUPFAM" id="SSF100920">
    <property type="entry name" value="Heat shock protein 70kD (HSP70), peptide-binding domain"/>
    <property type="match status" value="1"/>
</dbReference>
<sequence length="160" mass="17181">MRIINEPTAATIAYSLDKKGEGEKNVVIFDVGGGKFDVSLLTIEEGIFEVKATAGDIHLGAEDFDNRRHSSGDTSEKTQDLLLPDVAPLSMGIETAGGVFTPVIKRNTIVRTKKSEIFSTYADNQAGALIQVYGGERARTKDELSFDVDANSILDVSAAD</sequence>
<protein>
    <submittedName>
        <fullName evidence="3">Uncharacterized protein</fullName>
    </submittedName>
</protein>
<dbReference type="InterPro" id="IPR043129">
    <property type="entry name" value="ATPase_NBD"/>
</dbReference>
<evidence type="ECO:0000256" key="2">
    <source>
        <dbReference type="ARBA" id="ARBA00022840"/>
    </source>
</evidence>
<keyword evidence="1" id="KW-0547">Nucleotide-binding</keyword>
<evidence type="ECO:0000256" key="1">
    <source>
        <dbReference type="ARBA" id="ARBA00022741"/>
    </source>
</evidence>
<dbReference type="InterPro" id="IPR013126">
    <property type="entry name" value="Hsp_70_fam"/>
</dbReference>